<accession>A0A2M9WHI1</accession>
<evidence type="ECO:0000313" key="2">
    <source>
        <dbReference type="Proteomes" id="UP000232062"/>
    </source>
</evidence>
<protein>
    <recommendedName>
        <fullName evidence="3">ANR family transcriptional regulator</fullName>
    </recommendedName>
</protein>
<evidence type="ECO:0000313" key="1">
    <source>
        <dbReference type="EMBL" id="PJZ06987.1"/>
    </source>
</evidence>
<dbReference type="NCBIfam" id="NF033650">
    <property type="entry name" value="ANR_neg_reg"/>
    <property type="match status" value="1"/>
</dbReference>
<dbReference type="AlphaFoldDB" id="A0A2M9WHI1"/>
<proteinExistence type="predicted"/>
<name>A0A2M9WHI1_9GAMM</name>
<dbReference type="InterPro" id="IPR047666">
    <property type="entry name" value="ANR_neg_reg"/>
</dbReference>
<evidence type="ECO:0008006" key="3">
    <source>
        <dbReference type="Google" id="ProtNLM"/>
    </source>
</evidence>
<dbReference type="Proteomes" id="UP000232062">
    <property type="component" value="Unassembled WGS sequence"/>
</dbReference>
<sequence>MWDPAKANHMNQFARYAIGASRLEREGLFKQAAELWEKAYASPCGADNRHWAEARYDRCAYVSGLRRTDISERKAV</sequence>
<dbReference type="STRING" id="1076549.HA45_19410"/>
<reference evidence="1 2" key="1">
    <citation type="submission" date="2017-11" db="EMBL/GenBank/DDBJ databases">
        <title>The genome sequence of Pantoea rodasii DSM 26611.</title>
        <authorList>
            <person name="Gao J."/>
            <person name="Mao X."/>
            <person name="Sun J."/>
        </authorList>
    </citation>
    <scope>NUCLEOTIDE SEQUENCE [LARGE SCALE GENOMIC DNA]</scope>
    <source>
        <strain evidence="1 2">DSM 26611</strain>
    </source>
</reference>
<dbReference type="EMBL" id="PIQI01000009">
    <property type="protein sequence ID" value="PJZ06987.1"/>
    <property type="molecule type" value="Genomic_DNA"/>
</dbReference>
<comment type="caution">
    <text evidence="1">The sequence shown here is derived from an EMBL/GenBank/DDBJ whole genome shotgun (WGS) entry which is preliminary data.</text>
</comment>
<gene>
    <name evidence="1" type="ORF">PRCB_02950</name>
</gene>
<keyword evidence="2" id="KW-1185">Reference proteome</keyword>
<organism evidence="1 2">
    <name type="scientific">Pantoea rodasii</name>
    <dbReference type="NCBI Taxonomy" id="1076549"/>
    <lineage>
        <taxon>Bacteria</taxon>
        <taxon>Pseudomonadati</taxon>
        <taxon>Pseudomonadota</taxon>
        <taxon>Gammaproteobacteria</taxon>
        <taxon>Enterobacterales</taxon>
        <taxon>Erwiniaceae</taxon>
        <taxon>Pantoea</taxon>
    </lineage>
</organism>